<dbReference type="EMBL" id="VSSQ01015264">
    <property type="protein sequence ID" value="MPM55417.1"/>
    <property type="molecule type" value="Genomic_DNA"/>
</dbReference>
<organism evidence="2">
    <name type="scientific">bioreactor metagenome</name>
    <dbReference type="NCBI Taxonomy" id="1076179"/>
    <lineage>
        <taxon>unclassified sequences</taxon>
        <taxon>metagenomes</taxon>
        <taxon>ecological metagenomes</taxon>
    </lineage>
</organism>
<dbReference type="Gene3D" id="3.50.30.30">
    <property type="match status" value="1"/>
</dbReference>
<feature type="domain" description="Peptidase M28" evidence="1">
    <location>
        <begin position="205"/>
        <end position="403"/>
    </location>
</feature>
<name>A0A645AQT6_9ZZZZ</name>
<accession>A0A645AQT6</accession>
<evidence type="ECO:0000259" key="1">
    <source>
        <dbReference type="Pfam" id="PF04389"/>
    </source>
</evidence>
<evidence type="ECO:0000313" key="2">
    <source>
        <dbReference type="EMBL" id="MPM55417.1"/>
    </source>
</evidence>
<dbReference type="Pfam" id="PF04389">
    <property type="entry name" value="Peptidase_M28"/>
    <property type="match status" value="1"/>
</dbReference>
<dbReference type="InterPro" id="IPR007484">
    <property type="entry name" value="Peptidase_M28"/>
</dbReference>
<protein>
    <recommendedName>
        <fullName evidence="1">Peptidase M28 domain-containing protein</fullName>
    </recommendedName>
</protein>
<dbReference type="InterPro" id="IPR039373">
    <property type="entry name" value="Peptidase_M28B"/>
</dbReference>
<gene>
    <name evidence="2" type="ORF">SDC9_102214</name>
</gene>
<dbReference type="GO" id="GO:0004180">
    <property type="term" value="F:carboxypeptidase activity"/>
    <property type="evidence" value="ECO:0007669"/>
    <property type="project" value="TreeGrafter"/>
</dbReference>
<dbReference type="PANTHER" id="PTHR10404">
    <property type="entry name" value="N-ACETYLATED-ALPHA-LINKED ACIDIC DIPEPTIDASE"/>
    <property type="match status" value="1"/>
</dbReference>
<comment type="caution">
    <text evidence="2">The sequence shown here is derived from an EMBL/GenBank/DDBJ whole genome shotgun (WGS) entry which is preliminary data.</text>
</comment>
<dbReference type="Gene3D" id="3.40.630.10">
    <property type="entry name" value="Zn peptidases"/>
    <property type="match status" value="1"/>
</dbReference>
<sequence>MHSYLSSLSIDNMMRHLKVIASYERHAGTEQERLAFNYIRDVIQNLGCEVNYSTHSAYISIPVGSTLIINNQLMRSRTHSMSVDTGPQGVESEVVYCDSINTNQNLKGKIIAMPGRAVYSRLAEAQKVGALGMIFIQEEPVRECIPSASWGSPTPEDRQYLPTIPLVSVARKDWNTLTATENVQPICARIITSMDAGWRQIPILVAEVKALQPTEKFVMLSGHVDSWYYGAIDNGTANAMQLEIARIAIEQIKTLRVNLRIVFFSGHSQGRYAGSAWYIDANWLDLHNNCIVNVNSDSIGGRGATDITRGAMMAETKPLAASIIKAQTGIDFVGTRYLRNADQSFWIAGVSSAFASFSKQPYISDENGKLTLGKGNSDLGWWWHTEDDTIDKVDPDVWLRDAKVFTAFLFTFLTEDVYPLDFRKTAQEIDSALHAWQEKANKRFDLSDCLYLSEQLQADLVNFYESESDVAQKNECLLRLGRLLIPLNFTTGNIYQNDPALSYPKVPALALIDDLILTENGTEQSTQIILTLQRKKNYVLHSLDQAVRLLNRYL</sequence>
<reference evidence="2" key="1">
    <citation type="submission" date="2019-08" db="EMBL/GenBank/DDBJ databases">
        <authorList>
            <person name="Kucharzyk K."/>
            <person name="Murdoch R.W."/>
            <person name="Higgins S."/>
            <person name="Loffler F."/>
        </authorList>
    </citation>
    <scope>NUCLEOTIDE SEQUENCE</scope>
</reference>
<dbReference type="SUPFAM" id="SSF53187">
    <property type="entry name" value="Zn-dependent exopeptidases"/>
    <property type="match status" value="1"/>
</dbReference>
<dbReference type="PANTHER" id="PTHR10404:SF46">
    <property type="entry name" value="VACUOLAR PROTEIN SORTING-ASSOCIATED PROTEIN 70"/>
    <property type="match status" value="1"/>
</dbReference>
<dbReference type="AlphaFoldDB" id="A0A645AQT6"/>
<proteinExistence type="predicted"/>